<dbReference type="EMBL" id="KN880456">
    <property type="protein sequence ID" value="KIY71298.1"/>
    <property type="molecule type" value="Genomic_DNA"/>
</dbReference>
<proteinExistence type="predicted"/>
<organism evidence="2 3">
    <name type="scientific">Cylindrobasidium torrendii FP15055 ss-10</name>
    <dbReference type="NCBI Taxonomy" id="1314674"/>
    <lineage>
        <taxon>Eukaryota</taxon>
        <taxon>Fungi</taxon>
        <taxon>Dikarya</taxon>
        <taxon>Basidiomycota</taxon>
        <taxon>Agaricomycotina</taxon>
        <taxon>Agaricomycetes</taxon>
        <taxon>Agaricomycetidae</taxon>
        <taxon>Agaricales</taxon>
        <taxon>Marasmiineae</taxon>
        <taxon>Physalacriaceae</taxon>
        <taxon>Cylindrobasidium</taxon>
    </lineage>
</organism>
<protein>
    <submittedName>
        <fullName evidence="2">Uncharacterized protein</fullName>
    </submittedName>
</protein>
<gene>
    <name evidence="2" type="ORF">CYLTODRAFT_418979</name>
</gene>
<dbReference type="AlphaFoldDB" id="A0A0D7BL70"/>
<keyword evidence="3" id="KW-1185">Reference proteome</keyword>
<evidence type="ECO:0000256" key="1">
    <source>
        <dbReference type="SAM" id="MobiDB-lite"/>
    </source>
</evidence>
<reference evidence="2 3" key="1">
    <citation type="journal article" date="2015" name="Fungal Genet. Biol.">
        <title>Evolution of novel wood decay mechanisms in Agaricales revealed by the genome sequences of Fistulina hepatica and Cylindrobasidium torrendii.</title>
        <authorList>
            <person name="Floudas D."/>
            <person name="Held B.W."/>
            <person name="Riley R."/>
            <person name="Nagy L.G."/>
            <person name="Koehler G."/>
            <person name="Ransdell A.S."/>
            <person name="Younus H."/>
            <person name="Chow J."/>
            <person name="Chiniquy J."/>
            <person name="Lipzen A."/>
            <person name="Tritt A."/>
            <person name="Sun H."/>
            <person name="Haridas S."/>
            <person name="LaButti K."/>
            <person name="Ohm R.A."/>
            <person name="Kues U."/>
            <person name="Blanchette R.A."/>
            <person name="Grigoriev I.V."/>
            <person name="Minto R.E."/>
            <person name="Hibbett D.S."/>
        </authorList>
    </citation>
    <scope>NUCLEOTIDE SEQUENCE [LARGE SCALE GENOMIC DNA]</scope>
    <source>
        <strain evidence="2 3">FP15055 ss-10</strain>
    </source>
</reference>
<accession>A0A0D7BL70</accession>
<name>A0A0D7BL70_9AGAR</name>
<feature type="compositionally biased region" description="Basic residues" evidence="1">
    <location>
        <begin position="24"/>
        <end position="33"/>
    </location>
</feature>
<feature type="compositionally biased region" description="Low complexity" evidence="1">
    <location>
        <begin position="1"/>
        <end position="11"/>
    </location>
</feature>
<evidence type="ECO:0000313" key="2">
    <source>
        <dbReference type="EMBL" id="KIY71298.1"/>
    </source>
</evidence>
<feature type="region of interest" description="Disordered" evidence="1">
    <location>
        <begin position="1"/>
        <end position="60"/>
    </location>
</feature>
<dbReference type="Proteomes" id="UP000054007">
    <property type="component" value="Unassembled WGS sequence"/>
</dbReference>
<evidence type="ECO:0000313" key="3">
    <source>
        <dbReference type="Proteomes" id="UP000054007"/>
    </source>
</evidence>
<sequence length="184" mass="20636">MAPTTTTTATTNSNSLEAKDKRAGQRLHRKQHYHYKDEPLHPRIRSTGRPTDLSADLKDTDTPSWMDQDVLMLGWDTLLLPLDEDMGGDCYEWDDTVGFTEMSLGDIMRSEGCKVRSARRTYHRKGKDLDSFEVVPKVAAVIALEDSEPSLRTTTDKLEGWDLVEGEESAEEGRGLTYAQVVTG</sequence>